<dbReference type="EMBL" id="CAJOBC010087296">
    <property type="protein sequence ID" value="CAF4354992.1"/>
    <property type="molecule type" value="Genomic_DNA"/>
</dbReference>
<protein>
    <submittedName>
        <fullName evidence="2">Uncharacterized protein</fullName>
    </submittedName>
</protein>
<evidence type="ECO:0000313" key="2">
    <source>
        <dbReference type="EMBL" id="CAF1492096.1"/>
    </source>
</evidence>
<gene>
    <name evidence="2" type="ORF">GPM918_LOCUS36303</name>
    <name evidence="3" type="ORF">SRO942_LOCUS37031</name>
</gene>
<dbReference type="OrthoDB" id="10052460at2759"/>
<comment type="caution">
    <text evidence="2">The sequence shown here is derived from an EMBL/GenBank/DDBJ whole genome shotgun (WGS) entry which is preliminary data.</text>
</comment>
<accession>A0A815SF82</accession>
<organism evidence="2 4">
    <name type="scientific">Didymodactylos carnosus</name>
    <dbReference type="NCBI Taxonomy" id="1234261"/>
    <lineage>
        <taxon>Eukaryota</taxon>
        <taxon>Metazoa</taxon>
        <taxon>Spiralia</taxon>
        <taxon>Gnathifera</taxon>
        <taxon>Rotifera</taxon>
        <taxon>Eurotatoria</taxon>
        <taxon>Bdelloidea</taxon>
        <taxon>Philodinida</taxon>
        <taxon>Philodinidae</taxon>
        <taxon>Didymodactylos</taxon>
    </lineage>
</organism>
<keyword evidence="4" id="KW-1185">Reference proteome</keyword>
<dbReference type="Proteomes" id="UP000663829">
    <property type="component" value="Unassembled WGS sequence"/>
</dbReference>
<feature type="region of interest" description="Disordered" evidence="1">
    <location>
        <begin position="76"/>
        <end position="109"/>
    </location>
</feature>
<feature type="compositionally biased region" description="Basic residues" evidence="1">
    <location>
        <begin position="97"/>
        <end position="109"/>
    </location>
</feature>
<proteinExistence type="predicted"/>
<dbReference type="EMBL" id="CAJNOQ010021804">
    <property type="protein sequence ID" value="CAF1492096.1"/>
    <property type="molecule type" value="Genomic_DNA"/>
</dbReference>
<reference evidence="2" key="1">
    <citation type="submission" date="2021-02" db="EMBL/GenBank/DDBJ databases">
        <authorList>
            <person name="Nowell W R."/>
        </authorList>
    </citation>
    <scope>NUCLEOTIDE SEQUENCE</scope>
</reference>
<evidence type="ECO:0000313" key="3">
    <source>
        <dbReference type="EMBL" id="CAF4354992.1"/>
    </source>
</evidence>
<sequence length="188" mass="22525">MEYEPISDDELAVVHVRDERPSVVEDLSNDNEEQQLLVHVEYEPRTPLAHQLFTGELSIHVDEPLTPLFFHSPPHRTSLSTPHVPESSSHSSSHRPSLTKKQRKNRKRRARRYDFEVIRHLYKDFTITNVRRILIDMNIHWVNFNIVGHVLFIGLKDERTKQWVEEMLHPNMFTHDHYRRIQTKSRRR</sequence>
<evidence type="ECO:0000256" key="1">
    <source>
        <dbReference type="SAM" id="MobiDB-lite"/>
    </source>
</evidence>
<evidence type="ECO:0000313" key="4">
    <source>
        <dbReference type="Proteomes" id="UP000663829"/>
    </source>
</evidence>
<dbReference type="AlphaFoldDB" id="A0A815SF82"/>
<dbReference type="Proteomes" id="UP000681722">
    <property type="component" value="Unassembled WGS sequence"/>
</dbReference>
<name>A0A815SF82_9BILA</name>
<feature type="compositionally biased region" description="Low complexity" evidence="1">
    <location>
        <begin position="80"/>
        <end position="96"/>
    </location>
</feature>